<evidence type="ECO:0000313" key="3">
    <source>
        <dbReference type="Proteomes" id="UP000002051"/>
    </source>
</evidence>
<dbReference type="EMBL" id="CM001221">
    <property type="protein sequence ID" value="AES95293.1"/>
    <property type="molecule type" value="Genomic_DNA"/>
</dbReference>
<protein>
    <submittedName>
        <fullName evidence="1 2">Uncharacterized protein</fullName>
    </submittedName>
</protein>
<name>G7K026_MEDTR</name>
<gene>
    <name evidence="1" type="ordered locus">MTR_5g023940</name>
</gene>
<keyword evidence="3" id="KW-1185">Reference proteome</keyword>
<reference evidence="1 3" key="2">
    <citation type="journal article" date="2014" name="BMC Genomics">
        <title>An improved genome release (version Mt4.0) for the model legume Medicago truncatula.</title>
        <authorList>
            <person name="Tang H."/>
            <person name="Krishnakumar V."/>
            <person name="Bidwell S."/>
            <person name="Rosen B."/>
            <person name="Chan A."/>
            <person name="Zhou S."/>
            <person name="Gentzbittel L."/>
            <person name="Childs K.L."/>
            <person name="Yandell M."/>
            <person name="Gundlach H."/>
            <person name="Mayer K.F."/>
            <person name="Schwartz D.C."/>
            <person name="Town C.D."/>
        </authorList>
    </citation>
    <scope>GENOME REANNOTATION</scope>
    <source>
        <strain evidence="2 3">cv. Jemalong A17</strain>
    </source>
</reference>
<reference evidence="2" key="3">
    <citation type="submission" date="2015-04" db="UniProtKB">
        <authorList>
            <consortium name="EnsemblPlants"/>
        </authorList>
    </citation>
    <scope>IDENTIFICATION</scope>
    <source>
        <strain evidence="2">cv. Jemalong A17</strain>
    </source>
</reference>
<sequence>MANWHVASLSYYSIMQANNMSYVGGYIYVPSSRIQSLVLDYIMKQPWRNYPPLSFDLVKYFPQLDAFVQPPDGFDDTLTNSELSL</sequence>
<dbReference type="PaxDb" id="3880-AES95293"/>
<proteinExistence type="predicted"/>
<dbReference type="HOGENOM" id="CLU_2516059_0_0_1"/>
<evidence type="ECO:0000313" key="2">
    <source>
        <dbReference type="EnsemblPlants" id="AES95293"/>
    </source>
</evidence>
<dbReference type="EnsemblPlants" id="AES95293">
    <property type="protein sequence ID" value="AES95293"/>
    <property type="gene ID" value="MTR_5g023940"/>
</dbReference>
<evidence type="ECO:0000313" key="1">
    <source>
        <dbReference type="EMBL" id="AES95293.1"/>
    </source>
</evidence>
<organism evidence="1 3">
    <name type="scientific">Medicago truncatula</name>
    <name type="common">Barrel medic</name>
    <name type="synonym">Medicago tribuloides</name>
    <dbReference type="NCBI Taxonomy" id="3880"/>
    <lineage>
        <taxon>Eukaryota</taxon>
        <taxon>Viridiplantae</taxon>
        <taxon>Streptophyta</taxon>
        <taxon>Embryophyta</taxon>
        <taxon>Tracheophyta</taxon>
        <taxon>Spermatophyta</taxon>
        <taxon>Magnoliopsida</taxon>
        <taxon>eudicotyledons</taxon>
        <taxon>Gunneridae</taxon>
        <taxon>Pentapetalae</taxon>
        <taxon>rosids</taxon>
        <taxon>fabids</taxon>
        <taxon>Fabales</taxon>
        <taxon>Fabaceae</taxon>
        <taxon>Papilionoideae</taxon>
        <taxon>50 kb inversion clade</taxon>
        <taxon>NPAAA clade</taxon>
        <taxon>Hologalegina</taxon>
        <taxon>IRL clade</taxon>
        <taxon>Trifolieae</taxon>
        <taxon>Medicago</taxon>
    </lineage>
</organism>
<dbReference type="Proteomes" id="UP000002051">
    <property type="component" value="Chromosome 5"/>
</dbReference>
<accession>G7K026</accession>
<dbReference type="AlphaFoldDB" id="G7K026"/>
<reference evidence="1 3" key="1">
    <citation type="journal article" date="2011" name="Nature">
        <title>The Medicago genome provides insight into the evolution of rhizobial symbioses.</title>
        <authorList>
            <person name="Young N.D."/>
            <person name="Debelle F."/>
            <person name="Oldroyd G.E."/>
            <person name="Geurts R."/>
            <person name="Cannon S.B."/>
            <person name="Udvardi M.K."/>
            <person name="Benedito V.A."/>
            <person name="Mayer K.F."/>
            <person name="Gouzy J."/>
            <person name="Schoof H."/>
            <person name="Van de Peer Y."/>
            <person name="Proost S."/>
            <person name="Cook D.R."/>
            <person name="Meyers B.C."/>
            <person name="Spannagl M."/>
            <person name="Cheung F."/>
            <person name="De Mita S."/>
            <person name="Krishnakumar V."/>
            <person name="Gundlach H."/>
            <person name="Zhou S."/>
            <person name="Mudge J."/>
            <person name="Bharti A.K."/>
            <person name="Murray J.D."/>
            <person name="Naoumkina M.A."/>
            <person name="Rosen B."/>
            <person name="Silverstein K.A."/>
            <person name="Tang H."/>
            <person name="Rombauts S."/>
            <person name="Zhao P.X."/>
            <person name="Zhou P."/>
            <person name="Barbe V."/>
            <person name="Bardou P."/>
            <person name="Bechner M."/>
            <person name="Bellec A."/>
            <person name="Berger A."/>
            <person name="Berges H."/>
            <person name="Bidwell S."/>
            <person name="Bisseling T."/>
            <person name="Choisne N."/>
            <person name="Couloux A."/>
            <person name="Denny R."/>
            <person name="Deshpande S."/>
            <person name="Dai X."/>
            <person name="Doyle J.J."/>
            <person name="Dudez A.M."/>
            <person name="Farmer A.D."/>
            <person name="Fouteau S."/>
            <person name="Franken C."/>
            <person name="Gibelin C."/>
            <person name="Gish J."/>
            <person name="Goldstein S."/>
            <person name="Gonzalez A.J."/>
            <person name="Green P.J."/>
            <person name="Hallab A."/>
            <person name="Hartog M."/>
            <person name="Hua A."/>
            <person name="Humphray S.J."/>
            <person name="Jeong D.H."/>
            <person name="Jing Y."/>
            <person name="Jocker A."/>
            <person name="Kenton S.M."/>
            <person name="Kim D.J."/>
            <person name="Klee K."/>
            <person name="Lai H."/>
            <person name="Lang C."/>
            <person name="Lin S."/>
            <person name="Macmil S.L."/>
            <person name="Magdelenat G."/>
            <person name="Matthews L."/>
            <person name="McCorrison J."/>
            <person name="Monaghan E.L."/>
            <person name="Mun J.H."/>
            <person name="Najar F.Z."/>
            <person name="Nicholson C."/>
            <person name="Noirot C."/>
            <person name="O'Bleness M."/>
            <person name="Paule C.R."/>
            <person name="Poulain J."/>
            <person name="Prion F."/>
            <person name="Qin B."/>
            <person name="Qu C."/>
            <person name="Retzel E.F."/>
            <person name="Riddle C."/>
            <person name="Sallet E."/>
            <person name="Samain S."/>
            <person name="Samson N."/>
            <person name="Sanders I."/>
            <person name="Saurat O."/>
            <person name="Scarpelli C."/>
            <person name="Schiex T."/>
            <person name="Segurens B."/>
            <person name="Severin A.J."/>
            <person name="Sherrier D.J."/>
            <person name="Shi R."/>
            <person name="Sims S."/>
            <person name="Singer S.R."/>
            <person name="Sinharoy S."/>
            <person name="Sterck L."/>
            <person name="Viollet A."/>
            <person name="Wang B.B."/>
            <person name="Wang K."/>
            <person name="Wang M."/>
            <person name="Wang X."/>
            <person name="Warfsmann J."/>
            <person name="Weissenbach J."/>
            <person name="White D.D."/>
            <person name="White J.D."/>
            <person name="Wiley G.B."/>
            <person name="Wincker P."/>
            <person name="Xing Y."/>
            <person name="Yang L."/>
            <person name="Yao Z."/>
            <person name="Ying F."/>
            <person name="Zhai J."/>
            <person name="Zhou L."/>
            <person name="Zuber A."/>
            <person name="Denarie J."/>
            <person name="Dixon R.A."/>
            <person name="May G.D."/>
            <person name="Schwartz D.C."/>
            <person name="Rogers J."/>
            <person name="Quetier F."/>
            <person name="Town C.D."/>
            <person name="Roe B.A."/>
        </authorList>
    </citation>
    <scope>NUCLEOTIDE SEQUENCE [LARGE SCALE GENOMIC DNA]</scope>
    <source>
        <strain evidence="1">A17</strain>
        <strain evidence="2 3">cv. Jemalong A17</strain>
    </source>
</reference>